<gene>
    <name evidence="2" type="ORF">J421_1401</name>
</gene>
<dbReference type="EMBL" id="CP007128">
    <property type="protein sequence ID" value="AHG88938.1"/>
    <property type="molecule type" value="Genomic_DNA"/>
</dbReference>
<proteinExistence type="inferred from homology"/>
<dbReference type="PATRIC" id="fig|861299.3.peg.1424"/>
<dbReference type="PANTHER" id="PTHR36842">
    <property type="entry name" value="PROTEIN TOLB HOMOLOG"/>
    <property type="match status" value="1"/>
</dbReference>
<dbReference type="InParanoid" id="W0RHQ6"/>
<dbReference type="SUPFAM" id="SSF82171">
    <property type="entry name" value="DPP6 N-terminal domain-like"/>
    <property type="match status" value="1"/>
</dbReference>
<dbReference type="Proteomes" id="UP000019151">
    <property type="component" value="Chromosome"/>
</dbReference>
<evidence type="ECO:0000313" key="2">
    <source>
        <dbReference type="EMBL" id="AHG88938.1"/>
    </source>
</evidence>
<reference evidence="2 3" key="1">
    <citation type="journal article" date="2014" name="Genome Announc.">
        <title>Genome Sequence and Methylome of Soil Bacterium Gemmatirosa kalamazoonensis KBS708T, a Member of the Rarely Cultivated Gemmatimonadetes Phylum.</title>
        <authorList>
            <person name="Debruyn J.M."/>
            <person name="Radosevich M."/>
            <person name="Wommack K.E."/>
            <person name="Polson S.W."/>
            <person name="Hauser L.J."/>
            <person name="Fawaz M.N."/>
            <person name="Korlach J."/>
            <person name="Tsai Y.C."/>
        </authorList>
    </citation>
    <scope>NUCLEOTIDE SEQUENCE [LARGE SCALE GENOMIC DNA]</scope>
    <source>
        <strain evidence="2 3">KBS708</strain>
    </source>
</reference>
<dbReference type="OrthoDB" id="8432779at2"/>
<accession>W0RHQ6</accession>
<sequence length="490" mass="53969">MALSTAGAQAPLGLFDGHGDVGTVRTPGTVRYDPRTEEYVISGSGQNMWAGRDDFHFVWKRMTGNFILTTRARFVGRGVEAHRKIGWTIRPTLDADGPHVTAALHGNGLVSLQTRRTRGATTEQVVSPDSLSDPSDAVVQLERRDGVYLMSVARWGDTLVTTRLADVSLPDSVYVGLYVCAHNDTVVERARFSNVRITVPAWAELRTYRDFLGSRLEILDVGSGNATVIHTYAGSFQAPNWTHDGKALVYAQDGKLYRFDLASRAPREINTAFANKNNNDHVLSFDGKLMGISDQSAPPGQSLVYVVPATGGTPRRVTERGPSYFHGFSPDGKWMAFTGQRDGVFDVYKIPTAGGAEIRLTTAEGLDDGPEYSPDGRYIYFNSSRTGRMQIWRMKPDGSEQTQITDDGFNNWFPHVSPDGKWIVYIAFPPPPEVSATDHPFYKHVTLRLMPIAGGRARVIAYLYGGQGTINVPSWSPDGKRLAFVSNTKM</sequence>
<evidence type="ECO:0000256" key="1">
    <source>
        <dbReference type="ARBA" id="ARBA00009820"/>
    </source>
</evidence>
<organism evidence="2 3">
    <name type="scientific">Gemmatirosa kalamazoonensis</name>
    <dbReference type="NCBI Taxonomy" id="861299"/>
    <lineage>
        <taxon>Bacteria</taxon>
        <taxon>Pseudomonadati</taxon>
        <taxon>Gemmatimonadota</taxon>
        <taxon>Gemmatimonadia</taxon>
        <taxon>Gemmatimonadales</taxon>
        <taxon>Gemmatimonadaceae</taxon>
        <taxon>Gemmatirosa</taxon>
    </lineage>
</organism>
<dbReference type="PANTHER" id="PTHR36842:SF1">
    <property type="entry name" value="PROTEIN TOLB"/>
    <property type="match status" value="1"/>
</dbReference>
<dbReference type="InterPro" id="IPR011659">
    <property type="entry name" value="WD40"/>
</dbReference>
<dbReference type="Pfam" id="PF07676">
    <property type="entry name" value="PD40"/>
    <property type="match status" value="4"/>
</dbReference>
<comment type="similarity">
    <text evidence="1">Belongs to the TolB family.</text>
</comment>
<evidence type="ECO:0000313" key="3">
    <source>
        <dbReference type="Proteomes" id="UP000019151"/>
    </source>
</evidence>
<dbReference type="InterPro" id="IPR011042">
    <property type="entry name" value="6-blade_b-propeller_TolB-like"/>
</dbReference>
<dbReference type="HOGENOM" id="CLU_531981_0_0_0"/>
<protein>
    <submittedName>
        <fullName evidence="2">WD40-like beta Propeller containing protein</fullName>
    </submittedName>
</protein>
<dbReference type="STRING" id="861299.J421_1401"/>
<dbReference type="AlphaFoldDB" id="W0RHQ6"/>
<dbReference type="eggNOG" id="COG0823">
    <property type="taxonomic scope" value="Bacteria"/>
</dbReference>
<dbReference type="Gene3D" id="2.120.10.30">
    <property type="entry name" value="TolB, C-terminal domain"/>
    <property type="match status" value="1"/>
</dbReference>
<dbReference type="KEGG" id="gba:J421_1401"/>
<dbReference type="Gene3D" id="2.60.120.200">
    <property type="match status" value="1"/>
</dbReference>
<name>W0RHQ6_9BACT</name>
<keyword evidence="3" id="KW-1185">Reference proteome</keyword>